<evidence type="ECO:0000313" key="1">
    <source>
        <dbReference type="EMBL" id="KAI0060401.1"/>
    </source>
</evidence>
<dbReference type="EMBL" id="MU277219">
    <property type="protein sequence ID" value="KAI0060401.1"/>
    <property type="molecule type" value="Genomic_DNA"/>
</dbReference>
<reference evidence="1" key="1">
    <citation type="submission" date="2021-03" db="EMBL/GenBank/DDBJ databases">
        <authorList>
            <consortium name="DOE Joint Genome Institute"/>
            <person name="Ahrendt S."/>
            <person name="Looney B.P."/>
            <person name="Miyauchi S."/>
            <person name="Morin E."/>
            <person name="Drula E."/>
            <person name="Courty P.E."/>
            <person name="Chicoki N."/>
            <person name="Fauchery L."/>
            <person name="Kohler A."/>
            <person name="Kuo A."/>
            <person name="Labutti K."/>
            <person name="Pangilinan J."/>
            <person name="Lipzen A."/>
            <person name="Riley R."/>
            <person name="Andreopoulos W."/>
            <person name="He G."/>
            <person name="Johnson J."/>
            <person name="Barry K.W."/>
            <person name="Grigoriev I.V."/>
            <person name="Nagy L."/>
            <person name="Hibbett D."/>
            <person name="Henrissat B."/>
            <person name="Matheny P.B."/>
            <person name="Labbe J."/>
            <person name="Martin F."/>
        </authorList>
    </citation>
    <scope>NUCLEOTIDE SEQUENCE</scope>
    <source>
        <strain evidence="1">HHB10654</strain>
    </source>
</reference>
<reference evidence="1" key="2">
    <citation type="journal article" date="2022" name="New Phytol.">
        <title>Evolutionary transition to the ectomycorrhizal habit in the genomes of a hyperdiverse lineage of mushroom-forming fungi.</title>
        <authorList>
            <person name="Looney B."/>
            <person name="Miyauchi S."/>
            <person name="Morin E."/>
            <person name="Drula E."/>
            <person name="Courty P.E."/>
            <person name="Kohler A."/>
            <person name="Kuo A."/>
            <person name="LaButti K."/>
            <person name="Pangilinan J."/>
            <person name="Lipzen A."/>
            <person name="Riley R."/>
            <person name="Andreopoulos W."/>
            <person name="He G."/>
            <person name="Johnson J."/>
            <person name="Nolan M."/>
            <person name="Tritt A."/>
            <person name="Barry K.W."/>
            <person name="Grigoriev I.V."/>
            <person name="Nagy L.G."/>
            <person name="Hibbett D."/>
            <person name="Henrissat B."/>
            <person name="Matheny P.B."/>
            <person name="Labbe J."/>
            <person name="Martin F.M."/>
        </authorList>
    </citation>
    <scope>NUCLEOTIDE SEQUENCE</scope>
    <source>
        <strain evidence="1">HHB10654</strain>
    </source>
</reference>
<protein>
    <submittedName>
        <fullName evidence="1">Uncharacterized protein</fullName>
    </submittedName>
</protein>
<gene>
    <name evidence="1" type="ORF">BV25DRAFT_1827885</name>
</gene>
<evidence type="ECO:0000313" key="2">
    <source>
        <dbReference type="Proteomes" id="UP000814140"/>
    </source>
</evidence>
<comment type="caution">
    <text evidence="1">The sequence shown here is derived from an EMBL/GenBank/DDBJ whole genome shotgun (WGS) entry which is preliminary data.</text>
</comment>
<organism evidence="1 2">
    <name type="scientific">Artomyces pyxidatus</name>
    <dbReference type="NCBI Taxonomy" id="48021"/>
    <lineage>
        <taxon>Eukaryota</taxon>
        <taxon>Fungi</taxon>
        <taxon>Dikarya</taxon>
        <taxon>Basidiomycota</taxon>
        <taxon>Agaricomycotina</taxon>
        <taxon>Agaricomycetes</taxon>
        <taxon>Russulales</taxon>
        <taxon>Auriscalpiaceae</taxon>
        <taxon>Artomyces</taxon>
    </lineage>
</organism>
<dbReference type="Proteomes" id="UP000814140">
    <property type="component" value="Unassembled WGS sequence"/>
</dbReference>
<sequence>MSATLFSRILDLFLLLLSVGHFLVGALLVIVGGVAADIFRLALPLLSTLSSLITEEIPWGLIVREMLALMSAGWQNLPCAIRVFRLCLYEYARDTRDTVSVHVLAIHTLATDPFFRACAWAFVGLVIMFVENVYEHFYLDTLDHHLWAIVPVERHPYLEGSGTRTVTRKLVCGGLDPNSSECQRLAVSIWSSEDSSRLPYDGDLSVLLVSRPLATSCPPSRKFICWKSEPLTVTHSFCTADPFDHGPRVLQSTAQTLPLYVSSDLHRSPSTELVTWKDVSAVESTEVYADDILSHTEVESEHELHPSPAVHCNSSANDDDAPSPPSDFSDSFSYDNDDKLLPSPLPPPSICSLGSIGNDEDLKDVTEAFPVPPTPFFRFERNLDVFRVRVPKVAEATPDFRLNSIPTPSYWRNKSDPSPPPSPTPAGKHQPAMLASSSSSSLDLSGLSSDATKLVLPISHASTPPSVLPPGHISSGSRPSSPPSTPKSTSCPSAYVPDITAPSTPINHPLSYMNNLASESSLALLASSPLRLPAPGVFDETEEGIYVRKPPRHRSWTEGGIRWSSATFPVYIVRWPDDPGGQVQFVSGYNEYYISATSLATGVVQASFTTLPL</sequence>
<proteinExistence type="predicted"/>
<accession>A0ACB8SWV4</accession>
<name>A0ACB8SWV4_9AGAM</name>
<keyword evidence="2" id="KW-1185">Reference proteome</keyword>